<sequence length="142" mass="16745">MRIFLSYSLASPNFLSIYAYDKSGMLPSRIRLIIKYIDRLRDFQSVKLIDYRENFDYQMVERFLQLLVKASSDINSDSLLQLHNVTPSTYSVFQSAEVQKLWVLGKRQEAKVKREEKYVYLTSLGNAILIIFYRSGQKSFDY</sequence>
<dbReference type="EMBL" id="CAIL01000154">
    <property type="protein sequence ID" value="CCI14112.1"/>
    <property type="molecule type" value="Genomic_DNA"/>
</dbReference>
<comment type="caution">
    <text evidence="1">The sequence shown here is derived from an EMBL/GenBank/DDBJ whole genome shotgun (WGS) entry which is preliminary data.</text>
</comment>
<proteinExistence type="predicted"/>
<organism evidence="1 2">
    <name type="scientific">Microcystis aeruginosa PCC 9806</name>
    <dbReference type="NCBI Taxonomy" id="1160282"/>
    <lineage>
        <taxon>Bacteria</taxon>
        <taxon>Bacillati</taxon>
        <taxon>Cyanobacteriota</taxon>
        <taxon>Cyanophyceae</taxon>
        <taxon>Oscillatoriophycideae</taxon>
        <taxon>Chroococcales</taxon>
        <taxon>Microcystaceae</taxon>
        <taxon>Microcystis</taxon>
    </lineage>
</organism>
<dbReference type="Proteomes" id="UP000003273">
    <property type="component" value="Unassembled WGS sequence"/>
</dbReference>
<evidence type="ECO:0000313" key="2">
    <source>
        <dbReference type="Proteomes" id="UP000003273"/>
    </source>
</evidence>
<dbReference type="HOGENOM" id="CLU_1813576_0_0_3"/>
<reference evidence="1 2" key="1">
    <citation type="submission" date="2012-04" db="EMBL/GenBank/DDBJ databases">
        <authorList>
            <person name="Genoscope - CEA"/>
        </authorList>
    </citation>
    <scope>NUCLEOTIDE SEQUENCE [LARGE SCALE GENOMIC DNA]</scope>
    <source>
        <strain evidence="1 2">9806</strain>
    </source>
</reference>
<protein>
    <submittedName>
        <fullName evidence="1">Uncharacterized protein</fullName>
    </submittedName>
</protein>
<gene>
    <name evidence="1" type="ORF">MICAE_2370011</name>
</gene>
<dbReference type="AlphaFoldDB" id="I4GWD8"/>
<accession>I4GWD8</accession>
<evidence type="ECO:0000313" key="1">
    <source>
        <dbReference type="EMBL" id="CCI14112.1"/>
    </source>
</evidence>
<name>I4GWD8_MICAE</name>